<dbReference type="STRING" id="946122.A0A0C2X698"/>
<evidence type="ECO:0000313" key="2">
    <source>
        <dbReference type="EMBL" id="KIL64806.1"/>
    </source>
</evidence>
<proteinExistence type="predicted"/>
<dbReference type="InterPro" id="IPR022057">
    <property type="entry name" value="Chs7"/>
</dbReference>
<name>A0A0C2X698_AMAMK</name>
<keyword evidence="1" id="KW-0812">Transmembrane</keyword>
<dbReference type="PANTHER" id="PTHR35329:SF1">
    <property type="entry name" value="CHITIN SYNTHASE EXPORT CHAPERONE"/>
    <property type="match status" value="1"/>
</dbReference>
<dbReference type="OrthoDB" id="5582162at2759"/>
<keyword evidence="3" id="KW-1185">Reference proteome</keyword>
<feature type="transmembrane region" description="Helical" evidence="1">
    <location>
        <begin position="98"/>
        <end position="120"/>
    </location>
</feature>
<dbReference type="GO" id="GO:0051082">
    <property type="term" value="F:unfolded protein binding"/>
    <property type="evidence" value="ECO:0007669"/>
    <property type="project" value="TreeGrafter"/>
</dbReference>
<organism evidence="2 3">
    <name type="scientific">Amanita muscaria (strain Koide BX008)</name>
    <dbReference type="NCBI Taxonomy" id="946122"/>
    <lineage>
        <taxon>Eukaryota</taxon>
        <taxon>Fungi</taxon>
        <taxon>Dikarya</taxon>
        <taxon>Basidiomycota</taxon>
        <taxon>Agaricomycotina</taxon>
        <taxon>Agaricomycetes</taxon>
        <taxon>Agaricomycetidae</taxon>
        <taxon>Agaricales</taxon>
        <taxon>Pluteineae</taxon>
        <taxon>Amanitaceae</taxon>
        <taxon>Amanita</taxon>
    </lineage>
</organism>
<sequence length="312" mass="33568">MTFGDFQQLCSSTPSYPWCNLFYRQLQRLSPGTLKGVSSNATSAPVGVNPQCGILRIGNEGSVGNVANIAVCGASIIFVIFLIVLCNRRKAAVGRVEFRTLLIFYLLTLPFQLVTTGSFLQQGSQELVIVTAIHAGMVASFFWSLIANALVSTQVVEDGTPSSIIPYTLFSTAFLAGTLYVALDIALGITQTIGGASSPVESIRSIPLFVLTSIWPAAASFLYLCIMGYVVLSVLQESRPMYFYLLSAALFVLAQLALFLLNRVICKGSSTKIDGSFVATLLETAAVGVLYLAWNSITEGAWEDEGDGPYYN</sequence>
<dbReference type="AlphaFoldDB" id="A0A0C2X698"/>
<feature type="transmembrane region" description="Helical" evidence="1">
    <location>
        <begin position="273"/>
        <end position="294"/>
    </location>
</feature>
<dbReference type="Proteomes" id="UP000054549">
    <property type="component" value="Unassembled WGS sequence"/>
</dbReference>
<dbReference type="GO" id="GO:0005789">
    <property type="term" value="C:endoplasmic reticulum membrane"/>
    <property type="evidence" value="ECO:0007669"/>
    <property type="project" value="TreeGrafter"/>
</dbReference>
<dbReference type="HOGENOM" id="CLU_050424_0_0_1"/>
<dbReference type="EMBL" id="KN818246">
    <property type="protein sequence ID" value="KIL64806.1"/>
    <property type="molecule type" value="Genomic_DNA"/>
</dbReference>
<dbReference type="PANTHER" id="PTHR35329">
    <property type="entry name" value="CHITIN SYNTHASE EXPORT CHAPERONE"/>
    <property type="match status" value="1"/>
</dbReference>
<protein>
    <submittedName>
        <fullName evidence="2">Uncharacterized protein</fullName>
    </submittedName>
</protein>
<dbReference type="InParanoid" id="A0A0C2X698"/>
<keyword evidence="1" id="KW-1133">Transmembrane helix</keyword>
<feature type="transmembrane region" description="Helical" evidence="1">
    <location>
        <begin position="66"/>
        <end position="86"/>
    </location>
</feature>
<keyword evidence="1" id="KW-0472">Membrane</keyword>
<gene>
    <name evidence="2" type="ORF">M378DRAFT_77623</name>
</gene>
<reference evidence="2 3" key="1">
    <citation type="submission" date="2014-04" db="EMBL/GenBank/DDBJ databases">
        <title>Evolutionary Origins and Diversification of the Mycorrhizal Mutualists.</title>
        <authorList>
            <consortium name="DOE Joint Genome Institute"/>
            <consortium name="Mycorrhizal Genomics Consortium"/>
            <person name="Kohler A."/>
            <person name="Kuo A."/>
            <person name="Nagy L.G."/>
            <person name="Floudas D."/>
            <person name="Copeland A."/>
            <person name="Barry K.W."/>
            <person name="Cichocki N."/>
            <person name="Veneault-Fourrey C."/>
            <person name="LaButti K."/>
            <person name="Lindquist E.A."/>
            <person name="Lipzen A."/>
            <person name="Lundell T."/>
            <person name="Morin E."/>
            <person name="Murat C."/>
            <person name="Riley R."/>
            <person name="Ohm R."/>
            <person name="Sun H."/>
            <person name="Tunlid A."/>
            <person name="Henrissat B."/>
            <person name="Grigoriev I.V."/>
            <person name="Hibbett D.S."/>
            <person name="Martin F."/>
        </authorList>
    </citation>
    <scope>NUCLEOTIDE SEQUENCE [LARGE SCALE GENOMIC DNA]</scope>
    <source>
        <strain evidence="2 3">Koide BX008</strain>
    </source>
</reference>
<dbReference type="GO" id="GO:0006457">
    <property type="term" value="P:protein folding"/>
    <property type="evidence" value="ECO:0007669"/>
    <property type="project" value="TreeGrafter"/>
</dbReference>
<feature type="transmembrane region" description="Helical" evidence="1">
    <location>
        <begin position="241"/>
        <end position="261"/>
    </location>
</feature>
<accession>A0A0C2X698</accession>
<evidence type="ECO:0000313" key="3">
    <source>
        <dbReference type="Proteomes" id="UP000054549"/>
    </source>
</evidence>
<feature type="transmembrane region" description="Helical" evidence="1">
    <location>
        <begin position="164"/>
        <end position="187"/>
    </location>
</feature>
<feature type="transmembrane region" description="Helical" evidence="1">
    <location>
        <begin position="208"/>
        <end position="235"/>
    </location>
</feature>
<evidence type="ECO:0000256" key="1">
    <source>
        <dbReference type="SAM" id="Phobius"/>
    </source>
</evidence>
<dbReference type="Pfam" id="PF12271">
    <property type="entry name" value="Chs7"/>
    <property type="match status" value="1"/>
</dbReference>
<feature type="transmembrane region" description="Helical" evidence="1">
    <location>
        <begin position="127"/>
        <end position="152"/>
    </location>
</feature>